<sequence>MEMEDILQIIESTQKATSPSKGKEIGRGDADARIYYNCENTLPMDHPIQQGRVLQQEIIFTDSTVSNKHKKNKSYEDAMTKSPKTGEKNPCMLILLEPFVQLKAAFYSRIDFYSVFANSNNKIWCFAKFGIDIQIIQDHSQFLHVKVSSGILARDIFCTFIYAKCNRNPRRVLWEELVRLSSQNVPWLVGGNFNVILHPNENQGGDMRRVGLMDDFNNMMLDTSLIDTGFEGEPFTWTNKRIWRRLDRVLYSKEWAEIFNITRVIHLSRRLSAHHPLCIEASKIENKKPLSFKFQNIWLHHHSFL</sequence>
<dbReference type="GO" id="GO:0003824">
    <property type="term" value="F:catalytic activity"/>
    <property type="evidence" value="ECO:0007669"/>
    <property type="project" value="InterPro"/>
</dbReference>
<reference evidence="2" key="2">
    <citation type="journal article" date="2024" name="Plant">
        <title>Genomic evolution and insights into agronomic trait innovations of Sesamum species.</title>
        <authorList>
            <person name="Miao H."/>
            <person name="Wang L."/>
            <person name="Qu L."/>
            <person name="Liu H."/>
            <person name="Sun Y."/>
            <person name="Le M."/>
            <person name="Wang Q."/>
            <person name="Wei S."/>
            <person name="Zheng Y."/>
            <person name="Lin W."/>
            <person name="Duan Y."/>
            <person name="Cao H."/>
            <person name="Xiong S."/>
            <person name="Wang X."/>
            <person name="Wei L."/>
            <person name="Li C."/>
            <person name="Ma Q."/>
            <person name="Ju M."/>
            <person name="Zhao R."/>
            <person name="Li G."/>
            <person name="Mu C."/>
            <person name="Tian Q."/>
            <person name="Mei H."/>
            <person name="Zhang T."/>
            <person name="Gao T."/>
            <person name="Zhang H."/>
        </authorList>
    </citation>
    <scope>NUCLEOTIDE SEQUENCE</scope>
    <source>
        <strain evidence="2">KEN1</strain>
    </source>
</reference>
<dbReference type="SUPFAM" id="SSF56219">
    <property type="entry name" value="DNase I-like"/>
    <property type="match status" value="1"/>
</dbReference>
<dbReference type="Pfam" id="PF03372">
    <property type="entry name" value="Exo_endo_phos"/>
    <property type="match status" value="1"/>
</dbReference>
<evidence type="ECO:0000259" key="1">
    <source>
        <dbReference type="Pfam" id="PF03372"/>
    </source>
</evidence>
<gene>
    <name evidence="2" type="ORF">Slati_3697600</name>
</gene>
<name>A0AAW2U2N5_9LAMI</name>
<dbReference type="PANTHER" id="PTHR33710:SF62">
    <property type="entry name" value="DUF4283 DOMAIN PROTEIN"/>
    <property type="match status" value="1"/>
</dbReference>
<feature type="domain" description="Endonuclease/exonuclease/phosphatase" evidence="1">
    <location>
        <begin position="121"/>
        <end position="256"/>
    </location>
</feature>
<dbReference type="EMBL" id="JACGWN010000013">
    <property type="protein sequence ID" value="KAL0411079.1"/>
    <property type="molecule type" value="Genomic_DNA"/>
</dbReference>
<accession>A0AAW2U2N5</accession>
<dbReference type="InterPro" id="IPR036691">
    <property type="entry name" value="Endo/exonu/phosph_ase_sf"/>
</dbReference>
<dbReference type="PANTHER" id="PTHR33710">
    <property type="entry name" value="BNAC02G09200D PROTEIN"/>
    <property type="match status" value="1"/>
</dbReference>
<protein>
    <recommendedName>
        <fullName evidence="1">Endonuclease/exonuclease/phosphatase domain-containing protein</fullName>
    </recommendedName>
</protein>
<proteinExistence type="predicted"/>
<reference evidence="2" key="1">
    <citation type="submission" date="2020-06" db="EMBL/GenBank/DDBJ databases">
        <authorList>
            <person name="Li T."/>
            <person name="Hu X."/>
            <person name="Zhang T."/>
            <person name="Song X."/>
            <person name="Zhang H."/>
            <person name="Dai N."/>
            <person name="Sheng W."/>
            <person name="Hou X."/>
            <person name="Wei L."/>
        </authorList>
    </citation>
    <scope>NUCLEOTIDE SEQUENCE</scope>
    <source>
        <strain evidence="2">KEN1</strain>
        <tissue evidence="2">Leaf</tissue>
    </source>
</reference>
<comment type="caution">
    <text evidence="2">The sequence shown here is derived from an EMBL/GenBank/DDBJ whole genome shotgun (WGS) entry which is preliminary data.</text>
</comment>
<dbReference type="Gene3D" id="3.60.10.10">
    <property type="entry name" value="Endonuclease/exonuclease/phosphatase"/>
    <property type="match status" value="1"/>
</dbReference>
<dbReference type="InterPro" id="IPR005135">
    <property type="entry name" value="Endo/exonuclease/phosphatase"/>
</dbReference>
<evidence type="ECO:0000313" key="2">
    <source>
        <dbReference type="EMBL" id="KAL0411079.1"/>
    </source>
</evidence>
<dbReference type="AlphaFoldDB" id="A0AAW2U2N5"/>
<organism evidence="2">
    <name type="scientific">Sesamum latifolium</name>
    <dbReference type="NCBI Taxonomy" id="2727402"/>
    <lineage>
        <taxon>Eukaryota</taxon>
        <taxon>Viridiplantae</taxon>
        <taxon>Streptophyta</taxon>
        <taxon>Embryophyta</taxon>
        <taxon>Tracheophyta</taxon>
        <taxon>Spermatophyta</taxon>
        <taxon>Magnoliopsida</taxon>
        <taxon>eudicotyledons</taxon>
        <taxon>Gunneridae</taxon>
        <taxon>Pentapetalae</taxon>
        <taxon>asterids</taxon>
        <taxon>lamiids</taxon>
        <taxon>Lamiales</taxon>
        <taxon>Pedaliaceae</taxon>
        <taxon>Sesamum</taxon>
    </lineage>
</organism>